<sequence length="95" mass="11067">MSNFVVNWMKCHGTETPSYNAPRVELLRPMTSELQSLQKLAQAARREQMNRLVIQEKANYDAELRSTLGKSFVKDDVCDRHLCSDWGSHRDRRTL</sequence>
<evidence type="ECO:0000313" key="2">
    <source>
        <dbReference type="Proteomes" id="UP000008792"/>
    </source>
</evidence>
<accession>A0A0Q9WD71</accession>
<dbReference type="InParanoid" id="A0A0Q9WD71"/>
<dbReference type="EMBL" id="CH940648">
    <property type="protein sequence ID" value="KRF79316.1"/>
    <property type="molecule type" value="Genomic_DNA"/>
</dbReference>
<gene>
    <name evidence="1" type="primary">Dvir\GJ26689</name>
    <name evidence="1" type="ORF">Dvir_GJ26689</name>
</gene>
<organism evidence="1 2">
    <name type="scientific">Drosophila virilis</name>
    <name type="common">Fruit fly</name>
    <dbReference type="NCBI Taxonomy" id="7244"/>
    <lineage>
        <taxon>Eukaryota</taxon>
        <taxon>Metazoa</taxon>
        <taxon>Ecdysozoa</taxon>
        <taxon>Arthropoda</taxon>
        <taxon>Hexapoda</taxon>
        <taxon>Insecta</taxon>
        <taxon>Pterygota</taxon>
        <taxon>Neoptera</taxon>
        <taxon>Endopterygota</taxon>
        <taxon>Diptera</taxon>
        <taxon>Brachycera</taxon>
        <taxon>Muscomorpha</taxon>
        <taxon>Ephydroidea</taxon>
        <taxon>Drosophilidae</taxon>
        <taxon>Drosophila</taxon>
    </lineage>
</organism>
<name>A0A0Q9WD71_DROVI</name>
<dbReference type="AlphaFoldDB" id="A0A0Q9WD71"/>
<dbReference type="Proteomes" id="UP000008792">
    <property type="component" value="Unassembled WGS sequence"/>
</dbReference>
<reference evidence="1 2" key="1">
    <citation type="journal article" date="2007" name="Nature">
        <title>Evolution of genes and genomes on the Drosophila phylogeny.</title>
        <authorList>
            <consortium name="Drosophila 12 Genomes Consortium"/>
            <person name="Clark A.G."/>
            <person name="Eisen M.B."/>
            <person name="Smith D.R."/>
            <person name="Bergman C.M."/>
            <person name="Oliver B."/>
            <person name="Markow T.A."/>
            <person name="Kaufman T.C."/>
            <person name="Kellis M."/>
            <person name="Gelbart W."/>
            <person name="Iyer V.N."/>
            <person name="Pollard D.A."/>
            <person name="Sackton T.B."/>
            <person name="Larracuente A.M."/>
            <person name="Singh N.D."/>
            <person name="Abad J.P."/>
            <person name="Abt D.N."/>
            <person name="Adryan B."/>
            <person name="Aguade M."/>
            <person name="Akashi H."/>
            <person name="Anderson W.W."/>
            <person name="Aquadro C.F."/>
            <person name="Ardell D.H."/>
            <person name="Arguello R."/>
            <person name="Artieri C.G."/>
            <person name="Barbash D.A."/>
            <person name="Barker D."/>
            <person name="Barsanti P."/>
            <person name="Batterham P."/>
            <person name="Batzoglou S."/>
            <person name="Begun D."/>
            <person name="Bhutkar A."/>
            <person name="Blanco E."/>
            <person name="Bosak S.A."/>
            <person name="Bradley R.K."/>
            <person name="Brand A.D."/>
            <person name="Brent M.R."/>
            <person name="Brooks A.N."/>
            <person name="Brown R.H."/>
            <person name="Butlin R.K."/>
            <person name="Caggese C."/>
            <person name="Calvi B.R."/>
            <person name="Bernardo de Carvalho A."/>
            <person name="Caspi A."/>
            <person name="Castrezana S."/>
            <person name="Celniker S.E."/>
            <person name="Chang J.L."/>
            <person name="Chapple C."/>
            <person name="Chatterji S."/>
            <person name="Chinwalla A."/>
            <person name="Civetta A."/>
            <person name="Clifton S.W."/>
            <person name="Comeron J.M."/>
            <person name="Costello J.C."/>
            <person name="Coyne J.A."/>
            <person name="Daub J."/>
            <person name="David R.G."/>
            <person name="Delcher A.L."/>
            <person name="Delehaunty K."/>
            <person name="Do C.B."/>
            <person name="Ebling H."/>
            <person name="Edwards K."/>
            <person name="Eickbush T."/>
            <person name="Evans J.D."/>
            <person name="Filipski A."/>
            <person name="Findeiss S."/>
            <person name="Freyhult E."/>
            <person name="Fulton L."/>
            <person name="Fulton R."/>
            <person name="Garcia A.C."/>
            <person name="Gardiner A."/>
            <person name="Garfield D.A."/>
            <person name="Garvin B.E."/>
            <person name="Gibson G."/>
            <person name="Gilbert D."/>
            <person name="Gnerre S."/>
            <person name="Godfrey J."/>
            <person name="Good R."/>
            <person name="Gotea V."/>
            <person name="Gravely B."/>
            <person name="Greenberg A.J."/>
            <person name="Griffiths-Jones S."/>
            <person name="Gross S."/>
            <person name="Guigo R."/>
            <person name="Gustafson E.A."/>
            <person name="Haerty W."/>
            <person name="Hahn M.W."/>
            <person name="Halligan D.L."/>
            <person name="Halpern A.L."/>
            <person name="Halter G.M."/>
            <person name="Han M.V."/>
            <person name="Heger A."/>
            <person name="Hillier L."/>
            <person name="Hinrichs A.S."/>
            <person name="Holmes I."/>
            <person name="Hoskins R.A."/>
            <person name="Hubisz M.J."/>
            <person name="Hultmark D."/>
            <person name="Huntley M.A."/>
            <person name="Jaffe D.B."/>
            <person name="Jagadeeshan S."/>
            <person name="Jeck W.R."/>
            <person name="Johnson J."/>
            <person name="Jones C.D."/>
            <person name="Jordan W.C."/>
            <person name="Karpen G.H."/>
            <person name="Kataoka E."/>
            <person name="Keightley P.D."/>
            <person name="Kheradpour P."/>
            <person name="Kirkness E.F."/>
            <person name="Koerich L.B."/>
            <person name="Kristiansen K."/>
            <person name="Kudrna D."/>
            <person name="Kulathinal R.J."/>
            <person name="Kumar S."/>
            <person name="Kwok R."/>
            <person name="Lander E."/>
            <person name="Langley C.H."/>
            <person name="Lapoint R."/>
            <person name="Lazzaro B.P."/>
            <person name="Lee S.J."/>
            <person name="Levesque L."/>
            <person name="Li R."/>
            <person name="Lin C.F."/>
            <person name="Lin M.F."/>
            <person name="Lindblad-Toh K."/>
            <person name="Llopart A."/>
            <person name="Long M."/>
            <person name="Low L."/>
            <person name="Lozovsky E."/>
            <person name="Lu J."/>
            <person name="Luo M."/>
            <person name="Machado C.A."/>
            <person name="Makalowski W."/>
            <person name="Marzo M."/>
            <person name="Matsuda M."/>
            <person name="Matzkin L."/>
            <person name="McAllister B."/>
            <person name="McBride C.S."/>
            <person name="McKernan B."/>
            <person name="McKernan K."/>
            <person name="Mendez-Lago M."/>
            <person name="Minx P."/>
            <person name="Mollenhauer M.U."/>
            <person name="Montooth K."/>
            <person name="Mount S.M."/>
            <person name="Mu X."/>
            <person name="Myers E."/>
            <person name="Negre B."/>
            <person name="Newfeld S."/>
            <person name="Nielsen R."/>
            <person name="Noor M.A."/>
            <person name="O'Grady P."/>
            <person name="Pachter L."/>
            <person name="Papaceit M."/>
            <person name="Parisi M.J."/>
            <person name="Parisi M."/>
            <person name="Parts L."/>
            <person name="Pedersen J.S."/>
            <person name="Pesole G."/>
            <person name="Phillippy A.M."/>
            <person name="Ponting C.P."/>
            <person name="Pop M."/>
            <person name="Porcelli D."/>
            <person name="Powell J.R."/>
            <person name="Prohaska S."/>
            <person name="Pruitt K."/>
            <person name="Puig M."/>
            <person name="Quesneville H."/>
            <person name="Ram K.R."/>
            <person name="Rand D."/>
            <person name="Rasmussen M.D."/>
            <person name="Reed L.K."/>
            <person name="Reenan R."/>
            <person name="Reily A."/>
            <person name="Remington K.A."/>
            <person name="Rieger T.T."/>
            <person name="Ritchie M.G."/>
            <person name="Robin C."/>
            <person name="Rogers Y.H."/>
            <person name="Rohde C."/>
            <person name="Rozas J."/>
            <person name="Rubenfield M.J."/>
            <person name="Ruiz A."/>
            <person name="Russo S."/>
            <person name="Salzberg S.L."/>
            <person name="Sanchez-Gracia A."/>
            <person name="Saranga D.J."/>
            <person name="Sato H."/>
            <person name="Schaeffer S.W."/>
            <person name="Schatz M.C."/>
            <person name="Schlenke T."/>
            <person name="Schwartz R."/>
            <person name="Segarra C."/>
            <person name="Singh R.S."/>
            <person name="Sirot L."/>
            <person name="Sirota M."/>
            <person name="Sisneros N.B."/>
            <person name="Smith C.D."/>
            <person name="Smith T.F."/>
            <person name="Spieth J."/>
            <person name="Stage D.E."/>
            <person name="Stark A."/>
            <person name="Stephan W."/>
            <person name="Strausberg R.L."/>
            <person name="Strempel S."/>
            <person name="Sturgill D."/>
            <person name="Sutton G."/>
            <person name="Sutton G.G."/>
            <person name="Tao W."/>
            <person name="Teichmann S."/>
            <person name="Tobari Y.N."/>
            <person name="Tomimura Y."/>
            <person name="Tsolas J.M."/>
            <person name="Valente V.L."/>
            <person name="Venter E."/>
            <person name="Venter J.C."/>
            <person name="Vicario S."/>
            <person name="Vieira F.G."/>
            <person name="Vilella A.J."/>
            <person name="Villasante A."/>
            <person name="Walenz B."/>
            <person name="Wang J."/>
            <person name="Wasserman M."/>
            <person name="Watts T."/>
            <person name="Wilson D."/>
            <person name="Wilson R.K."/>
            <person name="Wing R.A."/>
            <person name="Wolfner M.F."/>
            <person name="Wong A."/>
            <person name="Wong G.K."/>
            <person name="Wu C.I."/>
            <person name="Wu G."/>
            <person name="Yamamoto D."/>
            <person name="Yang H.P."/>
            <person name="Yang S.P."/>
            <person name="Yorke J.A."/>
            <person name="Yoshida K."/>
            <person name="Zdobnov E."/>
            <person name="Zhang P."/>
            <person name="Zhang Y."/>
            <person name="Zimin A.V."/>
            <person name="Baldwin J."/>
            <person name="Abdouelleil A."/>
            <person name="Abdulkadir J."/>
            <person name="Abebe A."/>
            <person name="Abera B."/>
            <person name="Abreu J."/>
            <person name="Acer S.C."/>
            <person name="Aftuck L."/>
            <person name="Alexander A."/>
            <person name="An P."/>
            <person name="Anderson E."/>
            <person name="Anderson S."/>
            <person name="Arachi H."/>
            <person name="Azer M."/>
            <person name="Bachantsang P."/>
            <person name="Barry A."/>
            <person name="Bayul T."/>
            <person name="Berlin A."/>
            <person name="Bessette D."/>
            <person name="Bloom T."/>
            <person name="Blye J."/>
            <person name="Boguslavskiy L."/>
            <person name="Bonnet C."/>
            <person name="Boukhgalter B."/>
            <person name="Bourzgui I."/>
            <person name="Brown A."/>
            <person name="Cahill P."/>
            <person name="Channer S."/>
            <person name="Cheshatsang Y."/>
            <person name="Chuda L."/>
            <person name="Citroen M."/>
            <person name="Collymore A."/>
            <person name="Cooke P."/>
            <person name="Costello M."/>
            <person name="D'Aco K."/>
            <person name="Daza R."/>
            <person name="De Haan G."/>
            <person name="DeGray S."/>
            <person name="DeMaso C."/>
            <person name="Dhargay N."/>
            <person name="Dooley K."/>
            <person name="Dooley E."/>
            <person name="Doricent M."/>
            <person name="Dorje P."/>
            <person name="Dorjee K."/>
            <person name="Dupes A."/>
            <person name="Elong R."/>
            <person name="Falk J."/>
            <person name="Farina A."/>
            <person name="Faro S."/>
            <person name="Ferguson D."/>
            <person name="Fisher S."/>
            <person name="Foley C.D."/>
            <person name="Franke A."/>
            <person name="Friedrich D."/>
            <person name="Gadbois L."/>
            <person name="Gearin G."/>
            <person name="Gearin C.R."/>
            <person name="Giannoukos G."/>
            <person name="Goode T."/>
            <person name="Graham J."/>
            <person name="Grandbois E."/>
            <person name="Grewal S."/>
            <person name="Gyaltsen K."/>
            <person name="Hafez N."/>
            <person name="Hagos B."/>
            <person name="Hall J."/>
            <person name="Henson C."/>
            <person name="Hollinger A."/>
            <person name="Honan T."/>
            <person name="Huard M.D."/>
            <person name="Hughes L."/>
            <person name="Hurhula B."/>
            <person name="Husby M.E."/>
            <person name="Kamat A."/>
            <person name="Kanga B."/>
            <person name="Kashin S."/>
            <person name="Khazanovich D."/>
            <person name="Kisner P."/>
            <person name="Lance K."/>
            <person name="Lara M."/>
            <person name="Lee W."/>
            <person name="Lennon N."/>
            <person name="Letendre F."/>
            <person name="LeVine R."/>
            <person name="Lipovsky A."/>
            <person name="Liu X."/>
            <person name="Liu J."/>
            <person name="Liu S."/>
            <person name="Lokyitsang T."/>
            <person name="Lokyitsang Y."/>
            <person name="Lubonja R."/>
            <person name="Lui A."/>
            <person name="MacDonald P."/>
            <person name="Magnisalis V."/>
            <person name="Maru K."/>
            <person name="Matthews C."/>
            <person name="McCusker W."/>
            <person name="McDonough S."/>
            <person name="Mehta T."/>
            <person name="Meldrim J."/>
            <person name="Meneus L."/>
            <person name="Mihai O."/>
            <person name="Mihalev A."/>
            <person name="Mihova T."/>
            <person name="Mittelman R."/>
            <person name="Mlenga V."/>
            <person name="Montmayeur A."/>
            <person name="Mulrain L."/>
            <person name="Navidi A."/>
            <person name="Naylor J."/>
            <person name="Negash T."/>
            <person name="Nguyen T."/>
            <person name="Nguyen N."/>
            <person name="Nicol R."/>
            <person name="Norbu C."/>
            <person name="Norbu N."/>
            <person name="Novod N."/>
            <person name="O'Neill B."/>
            <person name="Osman S."/>
            <person name="Markiewicz E."/>
            <person name="Oyono O.L."/>
            <person name="Patti C."/>
            <person name="Phunkhang P."/>
            <person name="Pierre F."/>
            <person name="Priest M."/>
            <person name="Raghuraman S."/>
            <person name="Rege F."/>
            <person name="Reyes R."/>
            <person name="Rise C."/>
            <person name="Rogov P."/>
            <person name="Ross K."/>
            <person name="Ryan E."/>
            <person name="Settipalli S."/>
            <person name="Shea T."/>
            <person name="Sherpa N."/>
            <person name="Shi L."/>
            <person name="Shih D."/>
            <person name="Sparrow T."/>
            <person name="Spaulding J."/>
            <person name="Stalker J."/>
            <person name="Stange-Thomann N."/>
            <person name="Stavropoulos S."/>
            <person name="Stone C."/>
            <person name="Strader C."/>
            <person name="Tesfaye S."/>
            <person name="Thomson T."/>
            <person name="Thoulutsang Y."/>
            <person name="Thoulutsang D."/>
            <person name="Topham K."/>
            <person name="Topping I."/>
            <person name="Tsamla T."/>
            <person name="Vassiliev H."/>
            <person name="Vo A."/>
            <person name="Wangchuk T."/>
            <person name="Wangdi T."/>
            <person name="Weiand M."/>
            <person name="Wilkinson J."/>
            <person name="Wilson A."/>
            <person name="Yadav S."/>
            <person name="Young G."/>
            <person name="Yu Q."/>
            <person name="Zembek L."/>
            <person name="Zhong D."/>
            <person name="Zimmer A."/>
            <person name="Zwirko Z."/>
            <person name="Jaffe D.B."/>
            <person name="Alvarez P."/>
            <person name="Brockman W."/>
            <person name="Butler J."/>
            <person name="Chin C."/>
            <person name="Gnerre S."/>
            <person name="Grabherr M."/>
            <person name="Kleber M."/>
            <person name="Mauceli E."/>
            <person name="MacCallum I."/>
        </authorList>
    </citation>
    <scope>NUCLEOTIDE SEQUENCE [LARGE SCALE GENOMIC DNA]</scope>
    <source>
        <strain evidence="2">Tucson 15010-1051.87</strain>
    </source>
</reference>
<protein>
    <submittedName>
        <fullName evidence="1">Uncharacterized protein</fullName>
    </submittedName>
</protein>
<evidence type="ECO:0000313" key="1">
    <source>
        <dbReference type="EMBL" id="KRF79316.1"/>
    </source>
</evidence>
<proteinExistence type="predicted"/>
<keyword evidence="2" id="KW-1185">Reference proteome</keyword>